<gene>
    <name evidence="1" type="ORF">ST44_12325</name>
</gene>
<dbReference type="Proteomes" id="UP000032046">
    <property type="component" value="Unassembled WGS sequence"/>
</dbReference>
<evidence type="ECO:0000313" key="2">
    <source>
        <dbReference type="Proteomes" id="UP000032046"/>
    </source>
</evidence>
<comment type="caution">
    <text evidence="1">The sequence shown here is derived from an EMBL/GenBank/DDBJ whole genome shotgun (WGS) entry which is preliminary data.</text>
</comment>
<reference evidence="1 2" key="1">
    <citation type="submission" date="2015-01" db="EMBL/GenBank/DDBJ databases">
        <title>Comparative genomics of non-oral Prevotella species.</title>
        <authorList>
            <person name="Accetto T."/>
            <person name="Nograsek B."/>
            <person name="Avgustin G."/>
        </authorList>
    </citation>
    <scope>NUCLEOTIDE SEQUENCE [LARGE SCALE GENOMIC DNA]</scope>
    <source>
        <strain evidence="1 2">P5-119</strain>
    </source>
</reference>
<keyword evidence="2" id="KW-1185">Reference proteome</keyword>
<accession>A0A0D0I2W9</accession>
<sequence length="179" mass="20323">MIFAFLQTCVALSAEPFTKKQYEEMVRLFNDHQQSNVKQPFDKWTTLPLINKPEGLEVVFLASENEATGGFFFVDSTDGKVKTITTYTSPMKFAFYSMSIEGGKIGLTALAGGPCVSYWTYSVFPDKADYYVFVNECYGEVEEATSTTTDKLDPEIAKITVKQFMMEHDPVGEWHKLRR</sequence>
<protein>
    <submittedName>
        <fullName evidence="1">Uncharacterized protein</fullName>
    </submittedName>
</protein>
<evidence type="ECO:0000313" key="1">
    <source>
        <dbReference type="EMBL" id="KIP60118.1"/>
    </source>
</evidence>
<proteinExistence type="predicted"/>
<organism evidence="1 2">
    <name type="scientific">Prevotella pectinovora</name>
    <dbReference type="NCBI Taxonomy" id="1602169"/>
    <lineage>
        <taxon>Bacteria</taxon>
        <taxon>Pseudomonadati</taxon>
        <taxon>Bacteroidota</taxon>
        <taxon>Bacteroidia</taxon>
        <taxon>Bacteroidales</taxon>
        <taxon>Prevotellaceae</taxon>
        <taxon>Prevotella</taxon>
    </lineage>
</organism>
<dbReference type="EMBL" id="JXQK01000088">
    <property type="protein sequence ID" value="KIP60118.1"/>
    <property type="molecule type" value="Genomic_DNA"/>
</dbReference>
<dbReference type="AlphaFoldDB" id="A0A0D0I2W9"/>
<name>A0A0D0I2W9_9BACT</name>